<dbReference type="InterPro" id="IPR058042">
    <property type="entry name" value="CAMSAP_N"/>
</dbReference>
<evidence type="ECO:0008006" key="12">
    <source>
        <dbReference type="Google" id="ProtNLM"/>
    </source>
</evidence>
<dbReference type="InterPro" id="IPR032940">
    <property type="entry name" value="CAMSAP"/>
</dbReference>
<protein>
    <recommendedName>
        <fullName evidence="12">CKK domain-containing protein</fullName>
    </recommendedName>
</protein>
<organism evidence="10 11">
    <name type="scientific">Macrostomum lignano</name>
    <dbReference type="NCBI Taxonomy" id="282301"/>
    <lineage>
        <taxon>Eukaryota</taxon>
        <taxon>Metazoa</taxon>
        <taxon>Spiralia</taxon>
        <taxon>Lophotrochozoa</taxon>
        <taxon>Platyhelminthes</taxon>
        <taxon>Rhabditophora</taxon>
        <taxon>Macrostomorpha</taxon>
        <taxon>Macrostomida</taxon>
        <taxon>Macrostomidae</taxon>
        <taxon>Macrostomum</taxon>
    </lineage>
</organism>
<feature type="compositionally biased region" description="Low complexity" evidence="7">
    <location>
        <begin position="420"/>
        <end position="438"/>
    </location>
</feature>
<proteinExistence type="inferred from homology"/>
<dbReference type="SUPFAM" id="SSF50346">
    <property type="entry name" value="PRC-barrel domain"/>
    <property type="match status" value="1"/>
</dbReference>
<feature type="compositionally biased region" description="Low complexity" evidence="7">
    <location>
        <begin position="606"/>
        <end position="626"/>
    </location>
</feature>
<dbReference type="InterPro" id="IPR014797">
    <property type="entry name" value="CKK_CAMSAP"/>
</dbReference>
<feature type="region of interest" description="Disordered" evidence="7">
    <location>
        <begin position="457"/>
        <end position="522"/>
    </location>
</feature>
<dbReference type="EMBL" id="NIVC01000289">
    <property type="protein sequence ID" value="PAA86253.1"/>
    <property type="molecule type" value="Genomic_DNA"/>
</dbReference>
<feature type="compositionally biased region" description="Acidic residues" evidence="7">
    <location>
        <begin position="371"/>
        <end position="380"/>
    </location>
</feature>
<dbReference type="OrthoDB" id="2125658at2759"/>
<dbReference type="GO" id="GO:0036449">
    <property type="term" value="C:microtubule minus-end"/>
    <property type="evidence" value="ECO:0007669"/>
    <property type="project" value="TreeGrafter"/>
</dbReference>
<dbReference type="PANTHER" id="PTHR21595">
    <property type="entry name" value="PATRONIN"/>
    <property type="match status" value="1"/>
</dbReference>
<reference evidence="10 11" key="1">
    <citation type="submission" date="2017-06" db="EMBL/GenBank/DDBJ databases">
        <title>A platform for efficient transgenesis in Macrostomum lignano, a flatworm model organism for stem cell research.</title>
        <authorList>
            <person name="Berezikov E."/>
        </authorList>
    </citation>
    <scope>NUCLEOTIDE SEQUENCE [LARGE SCALE GENOMIC DNA]</scope>
    <source>
        <strain evidence="10">DV1</strain>
        <tissue evidence="10">Whole organism</tissue>
    </source>
</reference>
<dbReference type="PROSITE" id="PS50021">
    <property type="entry name" value="CH"/>
    <property type="match status" value="1"/>
</dbReference>
<evidence type="ECO:0000313" key="11">
    <source>
        <dbReference type="Proteomes" id="UP000215902"/>
    </source>
</evidence>
<evidence type="ECO:0000256" key="5">
    <source>
        <dbReference type="ARBA" id="ARBA00023212"/>
    </source>
</evidence>
<comment type="caution">
    <text evidence="10">The sequence shown here is derived from an EMBL/GenBank/DDBJ whole genome shotgun (WGS) entry which is preliminary data.</text>
</comment>
<evidence type="ECO:0000313" key="10">
    <source>
        <dbReference type="EMBL" id="PAA86253.1"/>
    </source>
</evidence>
<feature type="region of interest" description="Disordered" evidence="7">
    <location>
        <begin position="876"/>
        <end position="963"/>
    </location>
</feature>
<feature type="region of interest" description="Disordered" evidence="7">
    <location>
        <begin position="551"/>
        <end position="676"/>
    </location>
</feature>
<evidence type="ECO:0000256" key="2">
    <source>
        <dbReference type="ARBA" id="ARBA00022490"/>
    </source>
</evidence>
<evidence type="ECO:0000259" key="8">
    <source>
        <dbReference type="PROSITE" id="PS50021"/>
    </source>
</evidence>
<comment type="similarity">
    <text evidence="6">Belongs to the CAMSAP1 family.</text>
</comment>
<dbReference type="InterPro" id="IPR001715">
    <property type="entry name" value="CH_dom"/>
</dbReference>
<feature type="compositionally biased region" description="Low complexity" evidence="7">
    <location>
        <begin position="486"/>
        <end position="504"/>
    </location>
</feature>
<comment type="subcellular location">
    <subcellularLocation>
        <location evidence="1">Cytoplasm</location>
        <location evidence="1">Cytoskeleton</location>
    </subcellularLocation>
</comment>
<dbReference type="GO" id="GO:0031122">
    <property type="term" value="P:cytoplasmic microtubule organization"/>
    <property type="evidence" value="ECO:0007669"/>
    <property type="project" value="TreeGrafter"/>
</dbReference>
<feature type="compositionally biased region" description="Gly residues" evidence="7">
    <location>
        <begin position="939"/>
        <end position="953"/>
    </location>
</feature>
<keyword evidence="2" id="KW-0963">Cytoplasm</keyword>
<feature type="region of interest" description="Disordered" evidence="7">
    <location>
        <begin position="754"/>
        <end position="842"/>
    </location>
</feature>
<evidence type="ECO:0000256" key="1">
    <source>
        <dbReference type="ARBA" id="ARBA00004245"/>
    </source>
</evidence>
<dbReference type="InterPro" id="IPR011033">
    <property type="entry name" value="PRC_barrel-like_sf"/>
</dbReference>
<name>A0A267GJN1_9PLAT</name>
<keyword evidence="11" id="KW-1185">Reference proteome</keyword>
<dbReference type="GO" id="GO:0005516">
    <property type="term" value="F:calmodulin binding"/>
    <property type="evidence" value="ECO:0007669"/>
    <property type="project" value="InterPro"/>
</dbReference>
<evidence type="ECO:0000259" key="9">
    <source>
        <dbReference type="PROSITE" id="PS51508"/>
    </source>
</evidence>
<feature type="region of interest" description="Disordered" evidence="7">
    <location>
        <begin position="693"/>
        <end position="720"/>
    </location>
</feature>
<feature type="compositionally biased region" description="Polar residues" evidence="7">
    <location>
        <begin position="303"/>
        <end position="314"/>
    </location>
</feature>
<dbReference type="Pfam" id="PF25532">
    <property type="entry name" value="CH_CAMSAP2_N"/>
    <property type="match status" value="1"/>
</dbReference>
<dbReference type="SMART" id="SM01051">
    <property type="entry name" value="CAMSAP_CKK"/>
    <property type="match status" value="1"/>
</dbReference>
<feature type="region of interest" description="Disordered" evidence="7">
    <location>
        <begin position="335"/>
        <end position="444"/>
    </location>
</feature>
<dbReference type="SUPFAM" id="SSF47576">
    <property type="entry name" value="Calponin-homology domain, CH-domain"/>
    <property type="match status" value="1"/>
</dbReference>
<dbReference type="InterPro" id="IPR022613">
    <property type="entry name" value="CH_CAMSAP_2"/>
</dbReference>
<dbReference type="Pfam" id="PF08683">
    <property type="entry name" value="CAMSAP_CKK"/>
    <property type="match status" value="1"/>
</dbReference>
<gene>
    <name evidence="10" type="ORF">BOX15_Mlig010111g1</name>
</gene>
<evidence type="ECO:0000256" key="4">
    <source>
        <dbReference type="ARBA" id="ARBA00023054"/>
    </source>
</evidence>
<dbReference type="GO" id="GO:0051011">
    <property type="term" value="F:microtubule minus-end binding"/>
    <property type="evidence" value="ECO:0007669"/>
    <property type="project" value="TreeGrafter"/>
</dbReference>
<dbReference type="InterPro" id="IPR036872">
    <property type="entry name" value="CH_dom_sf"/>
</dbReference>
<evidence type="ECO:0000256" key="6">
    <source>
        <dbReference type="PROSITE-ProRule" id="PRU00841"/>
    </source>
</evidence>
<dbReference type="GO" id="GO:0007026">
    <property type="term" value="P:negative regulation of microtubule depolymerization"/>
    <property type="evidence" value="ECO:0007669"/>
    <property type="project" value="TreeGrafter"/>
</dbReference>
<dbReference type="Pfam" id="PF11971">
    <property type="entry name" value="CAMSAP_CH"/>
    <property type="match status" value="1"/>
</dbReference>
<feature type="compositionally biased region" description="Low complexity" evidence="7">
    <location>
        <begin position="289"/>
        <end position="302"/>
    </location>
</feature>
<comment type="domain">
    <text evidence="6">The CKK domain binds microtubules.</text>
</comment>
<dbReference type="Proteomes" id="UP000215902">
    <property type="component" value="Unassembled WGS sequence"/>
</dbReference>
<dbReference type="PROSITE" id="PS51508">
    <property type="entry name" value="CKK"/>
    <property type="match status" value="1"/>
</dbReference>
<feature type="domain" description="CKK" evidence="9">
    <location>
        <begin position="1037"/>
        <end position="1173"/>
    </location>
</feature>
<keyword evidence="3 6" id="KW-0493">Microtubule</keyword>
<dbReference type="InterPro" id="IPR038209">
    <property type="entry name" value="CKK_dom_sf"/>
</dbReference>
<sequence>MVNEFSHEKSKLSASISWIISKAFPPQTPKPDIYNLIFDANTECQLTHHVIRGLTSNNLYSAACSTLFPNSRQETWTDHDCILRNLRRRGIPVLDEKGCQITQTVLQRDEGGNLHKAHLALIDGLMIAYIEECASSQEIEAAVARFCTRTPPPQVPKATPEALDLWIREANAAALKALPVPPDRLLDASARLALLINFYAPDLLPVTTVDLNGNLSWQRKVDNWSRVRDFCASYLADNPFVAHPADIVRSADRLKLNLTCLTAELFRHLEISGKFKPSYQIYRTYPAMQQQQQTPTPTPRRQSASSINNFDYPSQQHQQQQAANYANELHNQNNVVEEEEDEEEEEDFATPESEEAPPFVAQQQQVMPGEAQEDDDEEEATSLASEARSDDSKTTWLDYARKTAQKNTAGDLAARGVARQQPNSQQQQQQQQQQSQQPVSNLDLKIRLEMKKRQIELEKKKLASQSKRDREEKGREIFMQLVQRQAASSTASGTSAGAVATSASGSGGGSGPSSGPVSVKEVDAAYSDRLDMLNNSLTSLQDEIKKLSLQQERAARASLQALPEQQPPKQQQPQQPPQRARATWRQQPHPQQPQHLPSLHHHQQQHRQQQYHHLPFPALSTSADGDSSGGGFRLSPVADAGPSLHIGSSAPSSSNKKPKQQQQQQQPQQSSHSSDLTVVSLANSHGTVVLDRPSEHVASSTQNQSGQQKQQFKQEEALEQQQQQQLGFFLAGEEPAEKEDLHNVQINKNNFFISFDDDGAGATSAAAPSPRRAKRKPQLSSSLRSSATKNGATTTGANPNSSAGSGSVDASVSSTSSDKKEKDAAVPVATADSSENEKTRKSPVLQNTAFIVIDDDKEAERAARIRELQQKTAARQAELAQKRAERERLEEEKAARKAAEREEAERKKAEERRRREEIFRLYKERKQQDGGDDDAPSGATGGGGGGGGGGYGGSRSVSAKSTIRRPKSMFIAAAAGGGAANREVKKSPSVADLNESAASEAAASSAGAASAAAAASSTSTSVQRSGSVAHLTAQDPNLRLFVKPKSKTNKHVINNAISHCCLAGIVNEPVKKKALADLDNSEMAHFVILFRDAKCQYRGLYGFIPESEVLVRLSGRGPRDIDHSMVDCFFKYNSGSKKFSEIKSTKHLSPAIDAVSIQDRFWKNQGRSASTTRK</sequence>
<accession>A0A267GJN1</accession>
<dbReference type="PANTHER" id="PTHR21595:SF0">
    <property type="entry name" value="PATRONIN"/>
    <property type="match status" value="1"/>
</dbReference>
<dbReference type="Gene3D" id="3.10.20.360">
    <property type="entry name" value="CKK domain"/>
    <property type="match status" value="1"/>
</dbReference>
<evidence type="ECO:0000256" key="7">
    <source>
        <dbReference type="SAM" id="MobiDB-lite"/>
    </source>
</evidence>
<feature type="domain" description="Calponin-homology (CH)" evidence="8">
    <location>
        <begin position="157"/>
        <end position="269"/>
    </location>
</feature>
<keyword evidence="5" id="KW-0206">Cytoskeleton</keyword>
<dbReference type="AlphaFoldDB" id="A0A267GJN1"/>
<feature type="compositionally biased region" description="Low complexity" evidence="7">
    <location>
        <begin position="785"/>
        <end position="816"/>
    </location>
</feature>
<feature type="compositionally biased region" description="Low complexity" evidence="7">
    <location>
        <begin position="648"/>
        <end position="674"/>
    </location>
</feature>
<feature type="region of interest" description="Disordered" evidence="7">
    <location>
        <begin position="288"/>
        <end position="322"/>
    </location>
</feature>
<feature type="compositionally biased region" description="Low complexity" evidence="7">
    <location>
        <begin position="560"/>
        <end position="597"/>
    </location>
</feature>
<feature type="compositionally biased region" description="Basic and acidic residues" evidence="7">
    <location>
        <begin position="457"/>
        <end position="476"/>
    </location>
</feature>
<evidence type="ECO:0000256" key="3">
    <source>
        <dbReference type="ARBA" id="ARBA00022701"/>
    </source>
</evidence>
<feature type="compositionally biased region" description="Basic and acidic residues" evidence="7">
    <location>
        <begin position="880"/>
        <end position="929"/>
    </location>
</feature>
<keyword evidence="4" id="KW-0175">Coiled coil</keyword>
<feature type="compositionally biased region" description="Acidic residues" evidence="7">
    <location>
        <begin position="336"/>
        <end position="355"/>
    </location>
</feature>
<feature type="compositionally biased region" description="Low complexity" evidence="7">
    <location>
        <begin position="760"/>
        <end position="770"/>
    </location>
</feature>
<dbReference type="STRING" id="282301.A0A267GJN1"/>